<evidence type="ECO:0000256" key="9">
    <source>
        <dbReference type="PROSITE-ProRule" id="PRU00027"/>
    </source>
</evidence>
<sequence>MSKRSRVWNFFYKESDTVARCCLCHRNYSRKGRGTTCLRNHLKSKHPGEFQTLSESDFTYKVKTEMNESTSRSHLQLQVSTEFNADPLEDFYAIDKSLALMIAQSDQSFNMIEGIGFVNFIKVLQPRYSLNSINFYVNIICQDVYHRMHSHLMQQLTMVDSLTLATSLCWDGGGTGLLTLSGYGISSNFQARQFHLKCQPIDENLMADISNHVRNIIATSIVELQLDKEKIHCIIRDEGTCTQQDTLIGCSVTLLKMCVKRALDANEHLKQLDAKCMQIVKHFQQSQIAHNHLKYIHETRLNRKEFLYLIGNNENHQKWNSIFQLKANLLQVKDALTIYGEEYDDNAVKIYPDEWQDIELCNRVIQPIEEIISIWQKSSASSVIPLIAALRDSLRNDVHNYVSSMASTLNITICSFARKLLEELESNCLPMSRDIKYLMATYLDPRYKQAFFNQQEAQLVTDEVLAQLCRNQHDDWQAPAKIQKDTANTNGYVKSQSKIDSILDNMLTLGHNNLEGNNSMASQSQMKNLLYLYNSEPRIERQHDPIMWWQSNPKYTILSPIVRKYLAIPAASIYSERLFNVSTNLYSDWLSWDLNLNYENVCKILFVKANCKSLDHE</sequence>
<protein>
    <recommendedName>
        <fullName evidence="10">BED-type domain-containing protein</fullName>
    </recommendedName>
</protein>
<feature type="domain" description="BED-type" evidence="10">
    <location>
        <begin position="2"/>
        <end position="53"/>
    </location>
</feature>
<evidence type="ECO:0000256" key="6">
    <source>
        <dbReference type="ARBA" id="ARBA00023125"/>
    </source>
</evidence>
<dbReference type="Pfam" id="PF05699">
    <property type="entry name" value="Dimer_Tnp_hAT"/>
    <property type="match status" value="1"/>
</dbReference>
<dbReference type="InterPro" id="IPR008906">
    <property type="entry name" value="HATC_C_dom"/>
</dbReference>
<evidence type="ECO:0000256" key="5">
    <source>
        <dbReference type="ARBA" id="ARBA00023015"/>
    </source>
</evidence>
<keyword evidence="3 9" id="KW-0863">Zinc-finger</keyword>
<keyword evidence="4" id="KW-0862">Zinc</keyword>
<organism evidence="11 12">
    <name type="scientific">Drosophila rubida</name>
    <dbReference type="NCBI Taxonomy" id="30044"/>
    <lineage>
        <taxon>Eukaryota</taxon>
        <taxon>Metazoa</taxon>
        <taxon>Ecdysozoa</taxon>
        <taxon>Arthropoda</taxon>
        <taxon>Hexapoda</taxon>
        <taxon>Insecta</taxon>
        <taxon>Pterygota</taxon>
        <taxon>Neoptera</taxon>
        <taxon>Endopterygota</taxon>
        <taxon>Diptera</taxon>
        <taxon>Brachycera</taxon>
        <taxon>Muscomorpha</taxon>
        <taxon>Ephydroidea</taxon>
        <taxon>Drosophilidae</taxon>
        <taxon>Drosophila</taxon>
    </lineage>
</organism>
<dbReference type="InterPro" id="IPR003656">
    <property type="entry name" value="Znf_BED"/>
</dbReference>
<dbReference type="GO" id="GO:0046983">
    <property type="term" value="F:protein dimerization activity"/>
    <property type="evidence" value="ECO:0007669"/>
    <property type="project" value="InterPro"/>
</dbReference>
<comment type="caution">
    <text evidence="11">The sequence shown here is derived from an EMBL/GenBank/DDBJ whole genome shotgun (WGS) entry which is preliminary data.</text>
</comment>
<dbReference type="AlphaFoldDB" id="A0AAD4K619"/>
<accession>A0AAD4K619</accession>
<name>A0AAD4K619_9MUSC</name>
<dbReference type="PANTHER" id="PTHR46481:SF10">
    <property type="entry name" value="ZINC FINGER BED DOMAIN-CONTAINING PROTEIN 39"/>
    <property type="match status" value="1"/>
</dbReference>
<evidence type="ECO:0000256" key="8">
    <source>
        <dbReference type="ARBA" id="ARBA00023242"/>
    </source>
</evidence>
<dbReference type="PANTHER" id="PTHR46481">
    <property type="entry name" value="ZINC FINGER BED DOMAIN-CONTAINING PROTEIN 4"/>
    <property type="match status" value="1"/>
</dbReference>
<dbReference type="Pfam" id="PF02892">
    <property type="entry name" value="zf-BED"/>
    <property type="match status" value="1"/>
</dbReference>
<keyword evidence="12" id="KW-1185">Reference proteome</keyword>
<comment type="subcellular location">
    <subcellularLocation>
        <location evidence="1">Nucleus</location>
    </subcellularLocation>
</comment>
<dbReference type="GO" id="GO:0008270">
    <property type="term" value="F:zinc ion binding"/>
    <property type="evidence" value="ECO:0007669"/>
    <property type="project" value="UniProtKB-KW"/>
</dbReference>
<dbReference type="EMBL" id="JAJJHW010001127">
    <property type="protein sequence ID" value="KAH8376821.1"/>
    <property type="molecule type" value="Genomic_DNA"/>
</dbReference>
<evidence type="ECO:0000313" key="12">
    <source>
        <dbReference type="Proteomes" id="UP001200034"/>
    </source>
</evidence>
<evidence type="ECO:0000256" key="4">
    <source>
        <dbReference type="ARBA" id="ARBA00022833"/>
    </source>
</evidence>
<evidence type="ECO:0000256" key="2">
    <source>
        <dbReference type="ARBA" id="ARBA00022723"/>
    </source>
</evidence>
<keyword evidence="6" id="KW-0238">DNA-binding</keyword>
<evidence type="ECO:0000256" key="3">
    <source>
        <dbReference type="ARBA" id="ARBA00022771"/>
    </source>
</evidence>
<dbReference type="Proteomes" id="UP001200034">
    <property type="component" value="Unassembled WGS sequence"/>
</dbReference>
<dbReference type="InterPro" id="IPR036236">
    <property type="entry name" value="Znf_C2H2_sf"/>
</dbReference>
<proteinExistence type="predicted"/>
<keyword evidence="7" id="KW-0804">Transcription</keyword>
<keyword evidence="8" id="KW-0539">Nucleus</keyword>
<dbReference type="GO" id="GO:0005634">
    <property type="term" value="C:nucleus"/>
    <property type="evidence" value="ECO:0007669"/>
    <property type="project" value="UniProtKB-SubCell"/>
</dbReference>
<dbReference type="InterPro" id="IPR052035">
    <property type="entry name" value="ZnF_BED_domain_contain"/>
</dbReference>
<keyword evidence="2" id="KW-0479">Metal-binding</keyword>
<dbReference type="SUPFAM" id="SSF57667">
    <property type="entry name" value="beta-beta-alpha zinc fingers"/>
    <property type="match status" value="1"/>
</dbReference>
<dbReference type="InterPro" id="IPR012337">
    <property type="entry name" value="RNaseH-like_sf"/>
</dbReference>
<evidence type="ECO:0000259" key="10">
    <source>
        <dbReference type="PROSITE" id="PS50808"/>
    </source>
</evidence>
<evidence type="ECO:0000256" key="1">
    <source>
        <dbReference type="ARBA" id="ARBA00004123"/>
    </source>
</evidence>
<dbReference type="SMART" id="SM00614">
    <property type="entry name" value="ZnF_BED"/>
    <property type="match status" value="1"/>
</dbReference>
<dbReference type="PROSITE" id="PS50808">
    <property type="entry name" value="ZF_BED"/>
    <property type="match status" value="1"/>
</dbReference>
<dbReference type="GO" id="GO:0009791">
    <property type="term" value="P:post-embryonic development"/>
    <property type="evidence" value="ECO:0007669"/>
    <property type="project" value="UniProtKB-ARBA"/>
</dbReference>
<reference evidence="11" key="1">
    <citation type="journal article" date="2021" name="Mol. Ecol. Resour.">
        <title>Phylogenomic analyses of the genus Drosophila reveals genomic signals of climate adaptation.</title>
        <authorList>
            <person name="Li F."/>
            <person name="Rane R.V."/>
            <person name="Luria V."/>
            <person name="Xiong Z."/>
            <person name="Chen J."/>
            <person name="Li Z."/>
            <person name="Catullo R.A."/>
            <person name="Griffin P.C."/>
            <person name="Schiffer M."/>
            <person name="Pearce S."/>
            <person name="Lee S.F."/>
            <person name="McElroy K."/>
            <person name="Stocker A."/>
            <person name="Shirriffs J."/>
            <person name="Cockerell F."/>
            <person name="Coppin C."/>
            <person name="Sgro C.M."/>
            <person name="Karger A."/>
            <person name="Cain J.W."/>
            <person name="Weber J.A."/>
            <person name="Santpere G."/>
            <person name="Kirschner M.W."/>
            <person name="Hoffmann A.A."/>
            <person name="Oakeshott J.G."/>
            <person name="Zhang G."/>
        </authorList>
    </citation>
    <scope>NUCLEOTIDE SEQUENCE</scope>
    <source>
        <strain evidence="11">BGI-SZ-2011g</strain>
    </source>
</reference>
<evidence type="ECO:0000256" key="7">
    <source>
        <dbReference type="ARBA" id="ARBA00023163"/>
    </source>
</evidence>
<evidence type="ECO:0000313" key="11">
    <source>
        <dbReference type="EMBL" id="KAH8376821.1"/>
    </source>
</evidence>
<gene>
    <name evidence="11" type="ORF">KR093_001457</name>
</gene>
<dbReference type="SUPFAM" id="SSF53098">
    <property type="entry name" value="Ribonuclease H-like"/>
    <property type="match status" value="1"/>
</dbReference>
<keyword evidence="5" id="KW-0805">Transcription regulation</keyword>
<dbReference type="GO" id="GO:0003677">
    <property type="term" value="F:DNA binding"/>
    <property type="evidence" value="ECO:0007669"/>
    <property type="project" value="UniProtKB-KW"/>
</dbReference>